<reference evidence="2 4" key="2">
    <citation type="submission" date="2021-03" db="EMBL/GenBank/DDBJ databases">
        <title>Mucilaginibacter strains isolated from gold and copper mining confer multi heavy-metal resistance.</title>
        <authorList>
            <person name="Li Y."/>
        </authorList>
    </citation>
    <scope>NUCLEOTIDE SEQUENCE [LARGE SCALE GENOMIC DNA]</scope>
    <source>
        <strain evidence="2 4">P2-4</strain>
    </source>
</reference>
<organism evidence="1 3">
    <name type="scientific">Mucilaginibacter rubeus</name>
    <dbReference type="NCBI Taxonomy" id="2027860"/>
    <lineage>
        <taxon>Bacteria</taxon>
        <taxon>Pseudomonadati</taxon>
        <taxon>Bacteroidota</taxon>
        <taxon>Sphingobacteriia</taxon>
        <taxon>Sphingobacteriales</taxon>
        <taxon>Sphingobacteriaceae</taxon>
        <taxon>Mucilaginibacter</taxon>
    </lineage>
</organism>
<dbReference type="Proteomes" id="UP000663940">
    <property type="component" value="Chromosome"/>
</dbReference>
<dbReference type="AlphaFoldDB" id="A0AAE6JJA1"/>
<evidence type="ECO:0000313" key="3">
    <source>
        <dbReference type="Proteomes" id="UP000250557"/>
    </source>
</evidence>
<dbReference type="RefSeq" id="WP_146750391.1">
    <property type="nucleotide sequence ID" value="NZ_CP043451.1"/>
</dbReference>
<keyword evidence="4" id="KW-1185">Reference proteome</keyword>
<name>A0AAE6JJA1_9SPHI</name>
<evidence type="ECO:0000313" key="2">
    <source>
        <dbReference type="EMBL" id="QTE50991.1"/>
    </source>
</evidence>
<dbReference type="EMBL" id="CP043451">
    <property type="protein sequence ID" value="QEM06481.1"/>
    <property type="molecule type" value="Genomic_DNA"/>
</dbReference>
<reference evidence="1 3" key="1">
    <citation type="submission" date="2019-08" db="EMBL/GenBank/DDBJ databases">
        <title>Comparative genome analysis confer to the adaptation heavy metal polluted environment.</title>
        <authorList>
            <person name="Li Y."/>
        </authorList>
    </citation>
    <scope>NUCLEOTIDE SEQUENCE [LARGE SCALE GENOMIC DNA]</scope>
    <source>
        <strain evidence="1 3">P2</strain>
    </source>
</reference>
<evidence type="ECO:0000313" key="1">
    <source>
        <dbReference type="EMBL" id="QEM06481.1"/>
    </source>
</evidence>
<dbReference type="Proteomes" id="UP000250557">
    <property type="component" value="Chromosome"/>
</dbReference>
<accession>A0AAE6JJA1</accession>
<sequence>MNDNKSRLLSVGTSLKFDSATTYDRLPDIKMQLGSLVIGKMENNKLSIIDMPLKDVDIPYDKPSILQESTITEKSVIAKLKVSIPIYGSIESSMSNSDLHQVKWDISYYPFQSNVSFSKLIGELNKVNKAALVSNLKLNNSNLDIYLIRNFDIIESGVFSVTSGTKINTEGSAAFASVFTASAAYAFKSEDSKFISIPNKAYNIKYEKWQTVGELIKKLEDQLAIPLDGTTQPVRLTPLMANQ</sequence>
<dbReference type="EMBL" id="CP071880">
    <property type="protein sequence ID" value="QTE50991.1"/>
    <property type="molecule type" value="Genomic_DNA"/>
</dbReference>
<gene>
    <name evidence="1" type="ORF">DIU31_024280</name>
    <name evidence="2" type="ORF">J3L21_03165</name>
</gene>
<proteinExistence type="predicted"/>
<evidence type="ECO:0000313" key="4">
    <source>
        <dbReference type="Proteomes" id="UP000663940"/>
    </source>
</evidence>
<protein>
    <submittedName>
        <fullName evidence="1">Uncharacterized protein</fullName>
    </submittedName>
</protein>